<evidence type="ECO:0000313" key="7">
    <source>
        <dbReference type="EMBL" id="SDS30015.1"/>
    </source>
</evidence>
<evidence type="ECO:0000256" key="4">
    <source>
        <dbReference type="ARBA" id="ARBA00023284"/>
    </source>
</evidence>
<dbReference type="SUPFAM" id="SSF52833">
    <property type="entry name" value="Thioredoxin-like"/>
    <property type="match status" value="1"/>
</dbReference>
<dbReference type="RefSeq" id="WP_100381588.1">
    <property type="nucleotide sequence ID" value="NZ_LT629750.1"/>
</dbReference>
<feature type="signal peptide" evidence="5">
    <location>
        <begin position="1"/>
        <end position="25"/>
    </location>
</feature>
<organism evidence="7 8">
    <name type="scientific">Bradyrhizobium canariense</name>
    <dbReference type="NCBI Taxonomy" id="255045"/>
    <lineage>
        <taxon>Bacteria</taxon>
        <taxon>Pseudomonadati</taxon>
        <taxon>Pseudomonadota</taxon>
        <taxon>Alphaproteobacteria</taxon>
        <taxon>Hyphomicrobiales</taxon>
        <taxon>Nitrobacteraceae</taxon>
        <taxon>Bradyrhizobium</taxon>
    </lineage>
</organism>
<dbReference type="GO" id="GO:0016853">
    <property type="term" value="F:isomerase activity"/>
    <property type="evidence" value="ECO:0007669"/>
    <property type="project" value="UniProtKB-KW"/>
</dbReference>
<keyword evidence="3" id="KW-1015">Disulfide bond</keyword>
<name>A0A1H1R3A4_9BRAD</name>
<dbReference type="Gene3D" id="3.40.30.10">
    <property type="entry name" value="Glutaredoxin"/>
    <property type="match status" value="1"/>
</dbReference>
<dbReference type="InterPro" id="IPR013766">
    <property type="entry name" value="Thioredoxin_domain"/>
</dbReference>
<keyword evidence="1 5" id="KW-0732">Signal</keyword>
<protein>
    <submittedName>
        <fullName evidence="7">Protein-disulfide isomerase</fullName>
    </submittedName>
</protein>
<gene>
    <name evidence="7" type="ORF">SAMN05444158_1631</name>
</gene>
<reference evidence="8" key="1">
    <citation type="submission" date="2016-10" db="EMBL/GenBank/DDBJ databases">
        <authorList>
            <person name="Varghese N."/>
            <person name="Submissions S."/>
        </authorList>
    </citation>
    <scope>NUCLEOTIDE SEQUENCE [LARGE SCALE GENOMIC DNA]</scope>
    <source>
        <strain evidence="8">GAS369</strain>
    </source>
</reference>
<feature type="domain" description="Thioredoxin" evidence="6">
    <location>
        <begin position="58"/>
        <end position="250"/>
    </location>
</feature>
<dbReference type="PANTHER" id="PTHR13887:SF14">
    <property type="entry name" value="DISULFIDE BOND FORMATION PROTEIN D"/>
    <property type="match status" value="1"/>
</dbReference>
<dbReference type="EMBL" id="LT629750">
    <property type="protein sequence ID" value="SDS30015.1"/>
    <property type="molecule type" value="Genomic_DNA"/>
</dbReference>
<keyword evidence="7" id="KW-0413">Isomerase</keyword>
<dbReference type="PANTHER" id="PTHR13887">
    <property type="entry name" value="GLUTATHIONE S-TRANSFERASE KAPPA"/>
    <property type="match status" value="1"/>
</dbReference>
<evidence type="ECO:0000259" key="6">
    <source>
        <dbReference type="PROSITE" id="PS51352"/>
    </source>
</evidence>
<evidence type="ECO:0000256" key="2">
    <source>
        <dbReference type="ARBA" id="ARBA00023002"/>
    </source>
</evidence>
<evidence type="ECO:0000313" key="8">
    <source>
        <dbReference type="Proteomes" id="UP000243904"/>
    </source>
</evidence>
<dbReference type="InterPro" id="IPR001853">
    <property type="entry name" value="DSBA-like_thioredoxin_dom"/>
</dbReference>
<proteinExistence type="predicted"/>
<dbReference type="CDD" id="cd03023">
    <property type="entry name" value="DsbA_Com1_like"/>
    <property type="match status" value="1"/>
</dbReference>
<feature type="chain" id="PRO_5009258374" evidence="5">
    <location>
        <begin position="26"/>
        <end position="256"/>
    </location>
</feature>
<dbReference type="InterPro" id="IPR041205">
    <property type="entry name" value="ScsC_N"/>
</dbReference>
<accession>A0A1H1R3A4</accession>
<dbReference type="GO" id="GO:0016491">
    <property type="term" value="F:oxidoreductase activity"/>
    <property type="evidence" value="ECO:0007669"/>
    <property type="project" value="UniProtKB-KW"/>
</dbReference>
<dbReference type="InterPro" id="IPR036249">
    <property type="entry name" value="Thioredoxin-like_sf"/>
</dbReference>
<dbReference type="Pfam" id="PF01323">
    <property type="entry name" value="DSBA"/>
    <property type="match status" value="1"/>
</dbReference>
<evidence type="ECO:0000256" key="5">
    <source>
        <dbReference type="SAM" id="SignalP"/>
    </source>
</evidence>
<keyword evidence="2" id="KW-0560">Oxidoreductase</keyword>
<dbReference type="AlphaFoldDB" id="A0A1H1R3A4"/>
<dbReference type="Pfam" id="PF18312">
    <property type="entry name" value="ScsC_N"/>
    <property type="match status" value="1"/>
</dbReference>
<sequence length="256" mass="27282">MPSFRLLAPALFALALCAMPPAASAQSFSDTQKSDIEAIIKSYLVSHPEVLEEAMAELSKRQTAEEAQKHEASVAENAATIFNSPRGVVLGNKDGDVTFVEFFDYNCGYCKRAMADMLDLMKTDPKLKVVLKEFPVLSPGSVEAAQVAVAVRMQDPGGKKYLDFHQKLLGGRGPADKAHALAAAKDAGLDMARLEKDMASPEAKATIEENFKLAESMGMNGTPSYVIGKQVVVGAIGLDGLKEKIALARCGKAACS</sequence>
<keyword evidence="4" id="KW-0676">Redox-active center</keyword>
<evidence type="ECO:0000256" key="3">
    <source>
        <dbReference type="ARBA" id="ARBA00023157"/>
    </source>
</evidence>
<evidence type="ECO:0000256" key="1">
    <source>
        <dbReference type="ARBA" id="ARBA00022729"/>
    </source>
</evidence>
<keyword evidence="8" id="KW-1185">Reference proteome</keyword>
<dbReference type="Proteomes" id="UP000243904">
    <property type="component" value="Chromosome I"/>
</dbReference>
<dbReference type="PROSITE" id="PS51352">
    <property type="entry name" value="THIOREDOXIN_2"/>
    <property type="match status" value="1"/>
</dbReference>